<reference evidence="1 2" key="1">
    <citation type="submission" date="2020-05" db="EMBL/GenBank/DDBJ databases">
        <title>Aquincola sp. isolate from soil.</title>
        <authorList>
            <person name="Han J."/>
            <person name="Kim D.-U."/>
        </authorList>
    </citation>
    <scope>NUCLEOTIDE SEQUENCE [LARGE SCALE GENOMIC DNA]</scope>
    <source>
        <strain evidence="1 2">S2</strain>
    </source>
</reference>
<dbReference type="PROSITE" id="PS51257">
    <property type="entry name" value="PROKAR_LIPOPROTEIN"/>
    <property type="match status" value="1"/>
</dbReference>
<dbReference type="EMBL" id="JABRWJ010000013">
    <property type="protein sequence ID" value="NRF71676.1"/>
    <property type="molecule type" value="Genomic_DNA"/>
</dbReference>
<proteinExistence type="predicted"/>
<name>A0ABX2ESS1_9BURK</name>
<organism evidence="1 2">
    <name type="scientific">Pseudaquabacterium terrae</name>
    <dbReference type="NCBI Taxonomy" id="2732868"/>
    <lineage>
        <taxon>Bacteria</taxon>
        <taxon>Pseudomonadati</taxon>
        <taxon>Pseudomonadota</taxon>
        <taxon>Betaproteobacteria</taxon>
        <taxon>Burkholderiales</taxon>
        <taxon>Sphaerotilaceae</taxon>
        <taxon>Pseudaquabacterium</taxon>
    </lineage>
</organism>
<gene>
    <name evidence="1" type="ORF">HLB44_32280</name>
</gene>
<dbReference type="Proteomes" id="UP000737171">
    <property type="component" value="Unassembled WGS sequence"/>
</dbReference>
<dbReference type="RefSeq" id="WP_173133367.1">
    <property type="nucleotide sequence ID" value="NZ_JABRWJ010000013.1"/>
</dbReference>
<evidence type="ECO:0008006" key="3">
    <source>
        <dbReference type="Google" id="ProtNLM"/>
    </source>
</evidence>
<comment type="caution">
    <text evidence="1">The sequence shown here is derived from an EMBL/GenBank/DDBJ whole genome shotgun (WGS) entry which is preliminary data.</text>
</comment>
<sequence>MRQELRPGRMTLVSIACGVLLAACGGGGGGSSGGEGRLQLITFDYPGGGTLLSPPQKLKATTTSGLPVSYQSTTPTICTVTGDQMTLLTTGECRIVASQEGGTSADGVKWAKAEDVSQLFNVLKRSQTIAIDAPDYVLSSQTSDITLKAKASSGLPVTLSGGTPGVCTLEGDKLRVLGKGSCAVIATQAGDANHNEGRAAGFIAVDPLIVADGILGAGQGSSSSLTTKQGGAVSANPWSSIVGGGWEWCGNSDDTCFRAVSADQRVFTSALHIPKSKWTPGGWHASSNTIDIFAPGLSGFDSAGDTTGGLQVTTETALAINLGVNEGLLKAKKPVVVQLDLGKRNNGCNVSVSTLLWPIAQVGSYGLPLGNFAVTEACGIAGVSTASLDNDVRTLPNPWGTGPSDIVAALAAYQAALDKFKPARDSAVQLIKSSNVVRVRLRLMDINSDTSAASDGDFYASDLSVIGAITIQ</sequence>
<evidence type="ECO:0000313" key="1">
    <source>
        <dbReference type="EMBL" id="NRF71676.1"/>
    </source>
</evidence>
<protein>
    <recommendedName>
        <fullName evidence="3">Lipoprotein</fullName>
    </recommendedName>
</protein>
<keyword evidence="2" id="KW-1185">Reference proteome</keyword>
<accession>A0ABX2ESS1</accession>
<evidence type="ECO:0000313" key="2">
    <source>
        <dbReference type="Proteomes" id="UP000737171"/>
    </source>
</evidence>